<dbReference type="Proteomes" id="UP000645462">
    <property type="component" value="Unassembled WGS sequence"/>
</dbReference>
<keyword evidence="2" id="KW-1185">Reference proteome</keyword>
<gene>
    <name evidence="1" type="ORF">GCM10011363_22320</name>
</gene>
<comment type="caution">
    <text evidence="1">The sequence shown here is derived from an EMBL/GenBank/DDBJ whole genome shotgun (WGS) entry which is preliminary data.</text>
</comment>
<evidence type="ECO:0000313" key="2">
    <source>
        <dbReference type="Proteomes" id="UP000645462"/>
    </source>
</evidence>
<dbReference type="EMBL" id="BMFC01000004">
    <property type="protein sequence ID" value="GGC05141.1"/>
    <property type="molecule type" value="Genomic_DNA"/>
</dbReference>
<evidence type="ECO:0000313" key="1">
    <source>
        <dbReference type="EMBL" id="GGC05141.1"/>
    </source>
</evidence>
<organism evidence="1 2">
    <name type="scientific">Marivita lacus</name>
    <dbReference type="NCBI Taxonomy" id="1323742"/>
    <lineage>
        <taxon>Bacteria</taxon>
        <taxon>Pseudomonadati</taxon>
        <taxon>Pseudomonadota</taxon>
        <taxon>Alphaproteobacteria</taxon>
        <taxon>Rhodobacterales</taxon>
        <taxon>Roseobacteraceae</taxon>
        <taxon>Marivita</taxon>
    </lineage>
</organism>
<proteinExistence type="predicted"/>
<protein>
    <submittedName>
        <fullName evidence="1">Uncharacterized protein</fullName>
    </submittedName>
</protein>
<sequence length="109" mass="12308">MDESDAIAMYNDIPLSETFASYRTGEQTMPGYNTQFELTVDDMELIEDALRTTSRSLNSAVLEQDADPLHPCENTREVDASMKRINDLLGRLHNQKNFYRPKSGAYIGG</sequence>
<accession>A0ABQ1KQE8</accession>
<name>A0ABQ1KQE8_9RHOB</name>
<reference evidence="2" key="1">
    <citation type="journal article" date="2019" name="Int. J. Syst. Evol. Microbiol.">
        <title>The Global Catalogue of Microorganisms (GCM) 10K type strain sequencing project: providing services to taxonomists for standard genome sequencing and annotation.</title>
        <authorList>
            <consortium name="The Broad Institute Genomics Platform"/>
            <consortium name="The Broad Institute Genome Sequencing Center for Infectious Disease"/>
            <person name="Wu L."/>
            <person name="Ma J."/>
        </authorList>
    </citation>
    <scope>NUCLEOTIDE SEQUENCE [LARGE SCALE GENOMIC DNA]</scope>
    <source>
        <strain evidence="2">CGMCC 1.12478</strain>
    </source>
</reference>